<feature type="region of interest" description="Disordered" evidence="1">
    <location>
        <begin position="27"/>
        <end position="49"/>
    </location>
</feature>
<protein>
    <recommendedName>
        <fullName evidence="4">Lipoprotein</fullName>
    </recommendedName>
</protein>
<dbReference type="RefSeq" id="WP_073414820.1">
    <property type="nucleotide sequence ID" value="NZ_FQWC01000002.1"/>
</dbReference>
<organism evidence="2 3">
    <name type="scientific">Flavobacterium defluvii</name>
    <dbReference type="NCBI Taxonomy" id="370979"/>
    <lineage>
        <taxon>Bacteria</taxon>
        <taxon>Pseudomonadati</taxon>
        <taxon>Bacteroidota</taxon>
        <taxon>Flavobacteriia</taxon>
        <taxon>Flavobacteriales</taxon>
        <taxon>Flavobacteriaceae</taxon>
        <taxon>Flavobacterium</taxon>
    </lineage>
</organism>
<dbReference type="OrthoDB" id="646079at2"/>
<evidence type="ECO:0000313" key="3">
    <source>
        <dbReference type="Proteomes" id="UP000184071"/>
    </source>
</evidence>
<evidence type="ECO:0000256" key="1">
    <source>
        <dbReference type="SAM" id="MobiDB-lite"/>
    </source>
</evidence>
<dbReference type="EMBL" id="FQWC01000002">
    <property type="protein sequence ID" value="SHG38726.1"/>
    <property type="molecule type" value="Genomic_DNA"/>
</dbReference>
<dbReference type="PROSITE" id="PS51257">
    <property type="entry name" value="PROKAR_LIPOPROTEIN"/>
    <property type="match status" value="1"/>
</dbReference>
<proteinExistence type="predicted"/>
<evidence type="ECO:0000313" key="2">
    <source>
        <dbReference type="EMBL" id="SHG38726.1"/>
    </source>
</evidence>
<name>A0A1M5JDP2_9FLAO</name>
<dbReference type="Proteomes" id="UP000184071">
    <property type="component" value="Unassembled WGS sequence"/>
</dbReference>
<reference evidence="3" key="1">
    <citation type="submission" date="2016-11" db="EMBL/GenBank/DDBJ databases">
        <authorList>
            <person name="Varghese N."/>
            <person name="Submissions S."/>
        </authorList>
    </citation>
    <scope>NUCLEOTIDE SEQUENCE [LARGE SCALE GENOMIC DNA]</scope>
    <source>
        <strain evidence="3">DSM 17963</strain>
    </source>
</reference>
<keyword evidence="3" id="KW-1185">Reference proteome</keyword>
<gene>
    <name evidence="2" type="ORF">SAMN05443663_102687</name>
</gene>
<sequence>MKQIKLWLAILPFAVIACSDETTEGKIENTNTSKASKEETTGPSNPENPYDAAGNFYSKILDILDTDGLELNSVEHAAAMIDSIADTYPELDGMTNDAVLHQRIHQLTSIVGSEATMDDILLSSILGQKARTSLMQLESLLTLHADDPYQTFYAQIVSYEQDVQANSSLSAADKQMLLTTSSVVRYSTERKRKDKDWETSVTRIAQTVFASEQNVVLGLKMAAAVGICQKHGVLE</sequence>
<evidence type="ECO:0008006" key="4">
    <source>
        <dbReference type="Google" id="ProtNLM"/>
    </source>
</evidence>
<accession>A0A1M5JDP2</accession>
<dbReference type="AlphaFoldDB" id="A0A1M5JDP2"/>